<dbReference type="PANTHER" id="PTHR43441:SF6">
    <property type="entry name" value="N-ACETYLTRANSFERASE DOMAIN-CONTAINING PROTEIN"/>
    <property type="match status" value="1"/>
</dbReference>
<evidence type="ECO:0000259" key="1">
    <source>
        <dbReference type="PROSITE" id="PS51186"/>
    </source>
</evidence>
<dbReference type="OrthoDB" id="4543915at2"/>
<dbReference type="SUPFAM" id="SSF55729">
    <property type="entry name" value="Acyl-CoA N-acyltransferases (Nat)"/>
    <property type="match status" value="1"/>
</dbReference>
<dbReference type="InterPro" id="IPR051908">
    <property type="entry name" value="Ribosomal_N-acetyltransferase"/>
</dbReference>
<keyword evidence="3" id="KW-1185">Reference proteome</keyword>
<evidence type="ECO:0000313" key="3">
    <source>
        <dbReference type="Proteomes" id="UP000190037"/>
    </source>
</evidence>
<gene>
    <name evidence="2" type="ORF">B4N89_33285</name>
</gene>
<dbReference type="GO" id="GO:1990189">
    <property type="term" value="F:protein N-terminal-serine acetyltransferase activity"/>
    <property type="evidence" value="ECO:0007669"/>
    <property type="project" value="TreeGrafter"/>
</dbReference>
<dbReference type="GO" id="GO:0005737">
    <property type="term" value="C:cytoplasm"/>
    <property type="evidence" value="ECO:0007669"/>
    <property type="project" value="TreeGrafter"/>
</dbReference>
<dbReference type="STRING" id="159449.B4N89_33285"/>
<dbReference type="CDD" id="cd04301">
    <property type="entry name" value="NAT_SF"/>
    <property type="match status" value="1"/>
</dbReference>
<comment type="caution">
    <text evidence="2">The sequence shown here is derived from an EMBL/GenBank/DDBJ whole genome shotgun (WGS) entry which is preliminary data.</text>
</comment>
<protein>
    <submittedName>
        <fullName evidence="2">GNAT family N-acetyltransferase</fullName>
    </submittedName>
</protein>
<dbReference type="InterPro" id="IPR000182">
    <property type="entry name" value="GNAT_dom"/>
</dbReference>
<dbReference type="PANTHER" id="PTHR43441">
    <property type="entry name" value="RIBOSOMAL-PROTEIN-SERINE ACETYLTRANSFERASE"/>
    <property type="match status" value="1"/>
</dbReference>
<evidence type="ECO:0000313" key="2">
    <source>
        <dbReference type="EMBL" id="OPC78985.1"/>
    </source>
</evidence>
<dbReference type="InterPro" id="IPR016181">
    <property type="entry name" value="Acyl_CoA_acyltransferase"/>
</dbReference>
<reference evidence="2 3" key="1">
    <citation type="submission" date="2017-03" db="EMBL/GenBank/DDBJ databases">
        <title>Draft genome sequence of Streptomyces scabrisporus NF3, endophyte isolated from Amphipterygium adstringens.</title>
        <authorList>
            <person name="Vazquez M."/>
            <person name="Ceapa C.D."/>
            <person name="Rodriguez Luna D."/>
            <person name="Sanchez Esquivel S."/>
        </authorList>
    </citation>
    <scope>NUCLEOTIDE SEQUENCE [LARGE SCALE GENOMIC DNA]</scope>
    <source>
        <strain evidence="2 3">NF3</strain>
    </source>
</reference>
<feature type="domain" description="N-acetyltransferase" evidence="1">
    <location>
        <begin position="9"/>
        <end position="167"/>
    </location>
</feature>
<dbReference type="EMBL" id="MWQN01000002">
    <property type="protein sequence ID" value="OPC78985.1"/>
    <property type="molecule type" value="Genomic_DNA"/>
</dbReference>
<name>A0A1T3NQH2_9ACTN</name>
<dbReference type="Gene3D" id="3.40.630.30">
    <property type="match status" value="1"/>
</dbReference>
<keyword evidence="2" id="KW-0808">Transferase</keyword>
<proteinExistence type="predicted"/>
<dbReference type="RefSeq" id="WP_078980186.1">
    <property type="nucleotide sequence ID" value="NZ_MWQN01000002.1"/>
</dbReference>
<dbReference type="AlphaFoldDB" id="A0A1T3NQH2"/>
<accession>A0A1T3NQH2</accession>
<sequence>MGDLETARLVLHPLTVAETERVVAGEPAADDRWEAGYPTAGDVAGAGRFLRTCATVGDPGAFGNYEIRRREDGVAVGGVGFHGVPDESGTVTIGYGLIEAVRGRGYATEALRELLRFARAAGVTRVVGDTAHDNVASQHVMAAVGMRLVKEEAGLKHYAIQWSPGADGAEPAADAPVRVTRP</sequence>
<dbReference type="PROSITE" id="PS51186">
    <property type="entry name" value="GNAT"/>
    <property type="match status" value="1"/>
</dbReference>
<organism evidence="2 3">
    <name type="scientific">Embleya scabrispora</name>
    <dbReference type="NCBI Taxonomy" id="159449"/>
    <lineage>
        <taxon>Bacteria</taxon>
        <taxon>Bacillati</taxon>
        <taxon>Actinomycetota</taxon>
        <taxon>Actinomycetes</taxon>
        <taxon>Kitasatosporales</taxon>
        <taxon>Streptomycetaceae</taxon>
        <taxon>Embleya</taxon>
    </lineage>
</organism>
<dbReference type="Proteomes" id="UP000190037">
    <property type="component" value="Unassembled WGS sequence"/>
</dbReference>
<dbReference type="GO" id="GO:0008999">
    <property type="term" value="F:protein-N-terminal-alanine acetyltransferase activity"/>
    <property type="evidence" value="ECO:0007669"/>
    <property type="project" value="TreeGrafter"/>
</dbReference>
<dbReference type="Pfam" id="PF13302">
    <property type="entry name" value="Acetyltransf_3"/>
    <property type="match status" value="1"/>
</dbReference>